<evidence type="ECO:0000313" key="4">
    <source>
        <dbReference type="Proteomes" id="UP000826656"/>
    </source>
</evidence>
<organism evidence="3 4">
    <name type="scientific">Solanum tuberosum</name>
    <name type="common">Potato</name>
    <dbReference type="NCBI Taxonomy" id="4113"/>
    <lineage>
        <taxon>Eukaryota</taxon>
        <taxon>Viridiplantae</taxon>
        <taxon>Streptophyta</taxon>
        <taxon>Embryophyta</taxon>
        <taxon>Tracheophyta</taxon>
        <taxon>Spermatophyta</taxon>
        <taxon>Magnoliopsida</taxon>
        <taxon>eudicotyledons</taxon>
        <taxon>Gunneridae</taxon>
        <taxon>Pentapetalae</taxon>
        <taxon>asterids</taxon>
        <taxon>lamiids</taxon>
        <taxon>Solanales</taxon>
        <taxon>Solanaceae</taxon>
        <taxon>Solanoideae</taxon>
        <taxon>Solaneae</taxon>
        <taxon>Solanum</taxon>
    </lineage>
</organism>
<name>A0ABQ7VX89_SOLTU</name>
<feature type="coiled-coil region" evidence="1">
    <location>
        <begin position="521"/>
        <end position="548"/>
    </location>
</feature>
<evidence type="ECO:0000259" key="2">
    <source>
        <dbReference type="Pfam" id="PF14111"/>
    </source>
</evidence>
<dbReference type="Proteomes" id="UP000826656">
    <property type="component" value="Unassembled WGS sequence"/>
</dbReference>
<dbReference type="EMBL" id="JAIVGD010000005">
    <property type="protein sequence ID" value="KAH0773111.1"/>
    <property type="molecule type" value="Genomic_DNA"/>
</dbReference>
<keyword evidence="4" id="KW-1185">Reference proteome</keyword>
<comment type="caution">
    <text evidence="3">The sequence shown here is derived from an EMBL/GenBank/DDBJ whole genome shotgun (WGS) entry which is preliminary data.</text>
</comment>
<protein>
    <recommendedName>
        <fullName evidence="2">DUF4283 domain-containing protein</fullName>
    </recommendedName>
</protein>
<accession>A0ABQ7VX89</accession>
<dbReference type="Pfam" id="PF14111">
    <property type="entry name" value="DUF4283"/>
    <property type="match status" value="1"/>
</dbReference>
<dbReference type="InterPro" id="IPR025558">
    <property type="entry name" value="DUF4283"/>
</dbReference>
<sequence length="586" mass="66631">MDLSEIYCARDYNKYGRYISLINIKGRRRAVIIIPEMTLNSGWSGIADKIERFISSHKHVGNRGVHRLVDKNIPYAKILKSIKWANKGNIGSREEGILKRGDRICINDNANSYNEVLKKSLVGKFVYSKGEAPTLADIKRWTNDLWKQTYGLNIYEMGNDYFLFEFSSMITAEQVVEGNWSWRNSPVLFQWWNPTICTSLETERARTTWIKIVGMPLQFWSHGVFKAIGDFCGGWVKTEEETQLRNHLKWARIKVEGDGTKVPKEVTIDDGNLQFMMQIWTESPARVFAGEEQSQKIPSKVNITQRSKIFVPKNRELHRTLDSDMSATAGQPRANTETRKEGSKFKLMGQDRLVGYDPTINLGLNCKGGPFIIPQTKEKACESHVTFNERAKEGLTNLKTLATQFLKAFSSWESSSVVNLVEQTPISKQREAYDIQQGVMAQNRLDKNLGKQLQEVGEGSKPPENFKAGHSMQIQQIHDVEPVSTNMPEIRQDQEGEASQWINAHIMELSAAYGVAFEGFREETHALLMRLDERKAALENKNSDSSNATPRNRGIGKNELKNLQSCLNQEVEGSRTKGRVLSLIFK</sequence>
<dbReference type="PANTHER" id="PTHR34427">
    <property type="entry name" value="DUF4283 DOMAIN PROTEIN"/>
    <property type="match status" value="1"/>
</dbReference>
<feature type="domain" description="DUF4283" evidence="2">
    <location>
        <begin position="114"/>
        <end position="197"/>
    </location>
</feature>
<evidence type="ECO:0000256" key="1">
    <source>
        <dbReference type="SAM" id="Coils"/>
    </source>
</evidence>
<evidence type="ECO:0000313" key="3">
    <source>
        <dbReference type="EMBL" id="KAH0773111.1"/>
    </source>
</evidence>
<dbReference type="PANTHER" id="PTHR34427:SF10">
    <property type="entry name" value="DUF4283 DOMAIN-CONTAINING PROTEIN"/>
    <property type="match status" value="1"/>
</dbReference>
<keyword evidence="1" id="KW-0175">Coiled coil</keyword>
<gene>
    <name evidence="3" type="ORF">KY290_010248</name>
</gene>
<proteinExistence type="predicted"/>
<reference evidence="3 4" key="1">
    <citation type="journal article" date="2021" name="bioRxiv">
        <title>Chromosome-scale and haplotype-resolved genome assembly of a tetraploid potato cultivar.</title>
        <authorList>
            <person name="Sun H."/>
            <person name="Jiao W.-B."/>
            <person name="Krause K."/>
            <person name="Campoy J.A."/>
            <person name="Goel M."/>
            <person name="Folz-Donahue K."/>
            <person name="Kukat C."/>
            <person name="Huettel B."/>
            <person name="Schneeberger K."/>
        </authorList>
    </citation>
    <scope>NUCLEOTIDE SEQUENCE [LARGE SCALE GENOMIC DNA]</scope>
    <source>
        <strain evidence="3">SolTubOtavaFocal</strain>
        <tissue evidence="3">Leaves</tissue>
    </source>
</reference>